<proteinExistence type="predicted"/>
<organism evidence="2 3">
    <name type="scientific">Fopius arisanus</name>
    <dbReference type="NCBI Taxonomy" id="64838"/>
    <lineage>
        <taxon>Eukaryota</taxon>
        <taxon>Metazoa</taxon>
        <taxon>Ecdysozoa</taxon>
        <taxon>Arthropoda</taxon>
        <taxon>Hexapoda</taxon>
        <taxon>Insecta</taxon>
        <taxon>Pterygota</taxon>
        <taxon>Neoptera</taxon>
        <taxon>Endopterygota</taxon>
        <taxon>Hymenoptera</taxon>
        <taxon>Apocrita</taxon>
        <taxon>Ichneumonoidea</taxon>
        <taxon>Braconidae</taxon>
        <taxon>Opiinae</taxon>
        <taxon>Fopius</taxon>
    </lineage>
</organism>
<dbReference type="SUPFAM" id="SSF81321">
    <property type="entry name" value="Family A G protein-coupled receptor-like"/>
    <property type="match status" value="1"/>
</dbReference>
<dbReference type="RefSeq" id="XP_011306391.1">
    <property type="nucleotide sequence ID" value="XM_011308089.1"/>
</dbReference>
<evidence type="ECO:0000256" key="1">
    <source>
        <dbReference type="SAM" id="Phobius"/>
    </source>
</evidence>
<evidence type="ECO:0000313" key="2">
    <source>
        <dbReference type="Proteomes" id="UP000694866"/>
    </source>
</evidence>
<evidence type="ECO:0000313" key="3">
    <source>
        <dbReference type="RefSeq" id="XP_011306391.1"/>
    </source>
</evidence>
<dbReference type="GeneID" id="105268487"/>
<keyword evidence="1" id="KW-0812">Transmembrane</keyword>
<keyword evidence="1" id="KW-0472">Membrane</keyword>
<name>A0A9R1U437_9HYME</name>
<protein>
    <submittedName>
        <fullName evidence="3">Uncharacterized protein isoform X2</fullName>
    </submittedName>
</protein>
<sequence length="101" mass="11270">MSIGVVDKRSNWERRILGNFCTINVGMISVFVITILPDTITTIIYYVPSIDCCGSSTMCVIHDFMKFSTIVGPIVWGTVCQSFRDAIWGVVRCRSVDKVGE</sequence>
<dbReference type="AlphaFoldDB" id="A0A9R1U437"/>
<dbReference type="Proteomes" id="UP000694866">
    <property type="component" value="Unplaced"/>
</dbReference>
<accession>A0A9R1U437</accession>
<reference evidence="3" key="1">
    <citation type="submission" date="2025-08" db="UniProtKB">
        <authorList>
            <consortium name="RefSeq"/>
        </authorList>
    </citation>
    <scope>IDENTIFICATION</scope>
    <source>
        <strain evidence="3">USDA-PBARC FA_bdor</strain>
        <tissue evidence="3">Whole organism</tissue>
    </source>
</reference>
<keyword evidence="2" id="KW-1185">Reference proteome</keyword>
<feature type="transmembrane region" description="Helical" evidence="1">
    <location>
        <begin position="21"/>
        <end position="47"/>
    </location>
</feature>
<gene>
    <name evidence="3" type="primary">LOC105268487</name>
</gene>
<keyword evidence="1" id="KW-1133">Transmembrane helix</keyword>